<dbReference type="InterPro" id="IPR020471">
    <property type="entry name" value="AKR"/>
</dbReference>
<dbReference type="AlphaFoldDB" id="A0A9D2NS41"/>
<evidence type="ECO:0000313" key="10">
    <source>
        <dbReference type="Proteomes" id="UP000823896"/>
    </source>
</evidence>
<protein>
    <submittedName>
        <fullName evidence="9">Aldo/keto reductase</fullName>
    </submittedName>
</protein>
<feature type="active site" description="Proton donor" evidence="4">
    <location>
        <position position="50"/>
    </location>
</feature>
<gene>
    <name evidence="9" type="ORF">H9702_02635</name>
</gene>
<dbReference type="GO" id="GO:0016616">
    <property type="term" value="F:oxidoreductase activity, acting on the CH-OH group of donors, NAD or NADP as acceptor"/>
    <property type="evidence" value="ECO:0007669"/>
    <property type="project" value="UniProtKB-ARBA"/>
</dbReference>
<dbReference type="PANTHER" id="PTHR43827">
    <property type="entry name" value="2,5-DIKETO-D-GLUCONIC ACID REDUCTASE"/>
    <property type="match status" value="1"/>
</dbReference>
<dbReference type="Pfam" id="PF00248">
    <property type="entry name" value="Aldo_ket_red"/>
    <property type="match status" value="1"/>
</dbReference>
<dbReference type="InterPro" id="IPR023210">
    <property type="entry name" value="NADP_OxRdtase_dom"/>
</dbReference>
<dbReference type="PROSITE" id="PS00798">
    <property type="entry name" value="ALDOKETO_REDUCTASE_1"/>
    <property type="match status" value="1"/>
</dbReference>
<dbReference type="SUPFAM" id="SSF51430">
    <property type="entry name" value="NAD(P)-linked oxidoreductase"/>
    <property type="match status" value="1"/>
</dbReference>
<dbReference type="PROSITE" id="PS00063">
    <property type="entry name" value="ALDOKETO_REDUCTASE_3"/>
    <property type="match status" value="1"/>
</dbReference>
<feature type="region of interest" description="Disordered" evidence="7">
    <location>
        <begin position="257"/>
        <end position="277"/>
    </location>
</feature>
<organism evidence="9 10">
    <name type="scientific">Candidatus Merdibacter merdavium</name>
    <dbReference type="NCBI Taxonomy" id="2838692"/>
    <lineage>
        <taxon>Bacteria</taxon>
        <taxon>Bacillati</taxon>
        <taxon>Bacillota</taxon>
        <taxon>Erysipelotrichia</taxon>
        <taxon>Erysipelotrichales</taxon>
        <taxon>Erysipelotrichaceae</taxon>
        <taxon>Merdibacter</taxon>
    </lineage>
</organism>
<dbReference type="InterPro" id="IPR018170">
    <property type="entry name" value="Aldo/ket_reductase_CS"/>
</dbReference>
<evidence type="ECO:0000256" key="5">
    <source>
        <dbReference type="PIRSR" id="PIRSR000097-2"/>
    </source>
</evidence>
<dbReference type="Proteomes" id="UP000823896">
    <property type="component" value="Unassembled WGS sequence"/>
</dbReference>
<dbReference type="PANTHER" id="PTHR43827:SF3">
    <property type="entry name" value="NADP-DEPENDENT OXIDOREDUCTASE DOMAIN-CONTAINING PROTEIN"/>
    <property type="match status" value="1"/>
</dbReference>
<dbReference type="InterPro" id="IPR036812">
    <property type="entry name" value="NAD(P)_OxRdtase_dom_sf"/>
</dbReference>
<name>A0A9D2NS41_9FIRM</name>
<dbReference type="CDD" id="cd19071">
    <property type="entry name" value="AKR_AKR1-5-like"/>
    <property type="match status" value="1"/>
</dbReference>
<keyword evidence="2" id="KW-0521">NADP</keyword>
<accession>A0A9D2NS41</accession>
<evidence type="ECO:0000256" key="2">
    <source>
        <dbReference type="ARBA" id="ARBA00022857"/>
    </source>
</evidence>
<evidence type="ECO:0000256" key="4">
    <source>
        <dbReference type="PIRSR" id="PIRSR000097-1"/>
    </source>
</evidence>
<dbReference type="PIRSF" id="PIRSF000097">
    <property type="entry name" value="AKR"/>
    <property type="match status" value="1"/>
</dbReference>
<evidence type="ECO:0000256" key="1">
    <source>
        <dbReference type="ARBA" id="ARBA00007905"/>
    </source>
</evidence>
<feature type="binding site" evidence="5">
    <location>
        <position position="108"/>
    </location>
    <ligand>
        <name>substrate</name>
    </ligand>
</feature>
<reference evidence="9" key="2">
    <citation type="submission" date="2021-04" db="EMBL/GenBank/DDBJ databases">
        <authorList>
            <person name="Gilroy R."/>
        </authorList>
    </citation>
    <scope>NUCLEOTIDE SEQUENCE</scope>
    <source>
        <strain evidence="9">CHK187-11901</strain>
    </source>
</reference>
<proteinExistence type="inferred from homology"/>
<evidence type="ECO:0000256" key="6">
    <source>
        <dbReference type="PIRSR" id="PIRSR000097-3"/>
    </source>
</evidence>
<evidence type="ECO:0000256" key="7">
    <source>
        <dbReference type="SAM" id="MobiDB-lite"/>
    </source>
</evidence>
<reference evidence="9" key="1">
    <citation type="journal article" date="2021" name="PeerJ">
        <title>Extensive microbial diversity within the chicken gut microbiome revealed by metagenomics and culture.</title>
        <authorList>
            <person name="Gilroy R."/>
            <person name="Ravi A."/>
            <person name="Getino M."/>
            <person name="Pursley I."/>
            <person name="Horton D.L."/>
            <person name="Alikhan N.F."/>
            <person name="Baker D."/>
            <person name="Gharbi K."/>
            <person name="Hall N."/>
            <person name="Watson M."/>
            <person name="Adriaenssens E.M."/>
            <person name="Foster-Nyarko E."/>
            <person name="Jarju S."/>
            <person name="Secka A."/>
            <person name="Antonio M."/>
            <person name="Oren A."/>
            <person name="Chaudhuri R.R."/>
            <person name="La Ragione R."/>
            <person name="Hildebrand F."/>
            <person name="Pallen M.J."/>
        </authorList>
    </citation>
    <scope>NUCLEOTIDE SEQUENCE</scope>
    <source>
        <strain evidence="9">CHK187-11901</strain>
    </source>
</reference>
<evidence type="ECO:0000259" key="8">
    <source>
        <dbReference type="Pfam" id="PF00248"/>
    </source>
</evidence>
<feature type="site" description="Lowers pKa of active site Tyr" evidence="6">
    <location>
        <position position="75"/>
    </location>
</feature>
<comment type="caution">
    <text evidence="9">The sequence shown here is derived from an EMBL/GenBank/DDBJ whole genome shotgun (WGS) entry which is preliminary data.</text>
</comment>
<evidence type="ECO:0000256" key="3">
    <source>
        <dbReference type="ARBA" id="ARBA00023002"/>
    </source>
</evidence>
<dbReference type="PRINTS" id="PR00069">
    <property type="entry name" value="ALDKETRDTASE"/>
</dbReference>
<dbReference type="EMBL" id="DWWM01000015">
    <property type="protein sequence ID" value="HJC36009.1"/>
    <property type="molecule type" value="Genomic_DNA"/>
</dbReference>
<sequence>MNDQVNLNNGMNMPLIGFGLYRIDDQDTMDEAVRCAYDCGYRLFDTAQMYGNEVLLGQALKRCGIPRDDVFVTTKIDTRNMTPAALRESFQLSLQRLQSDHADLLLIHWPGQSKNRLRDCWKAMSELCAEGKTRAIGLCNAVPHHLQWLEDMDIAPAVNQIEVNLHNVQENLSRLCAQKTIQVQAWAPLGRGDFSNALVQQLAAKYDCTPAQIILRWHLQRGIAVIPKSSHPERIRANIAIGKFSLSEEEIRQMNAQDAYKDTSHNPYTYDYEKAGD</sequence>
<dbReference type="FunFam" id="3.20.20.100:FF:000002">
    <property type="entry name" value="2,5-diketo-D-gluconic acid reductase A"/>
    <property type="match status" value="1"/>
</dbReference>
<dbReference type="Gene3D" id="3.20.20.100">
    <property type="entry name" value="NADP-dependent oxidoreductase domain"/>
    <property type="match status" value="1"/>
</dbReference>
<comment type="similarity">
    <text evidence="1">Belongs to the aldo/keto reductase family.</text>
</comment>
<feature type="domain" description="NADP-dependent oxidoreductase" evidence="8">
    <location>
        <begin position="16"/>
        <end position="256"/>
    </location>
</feature>
<evidence type="ECO:0000313" key="9">
    <source>
        <dbReference type="EMBL" id="HJC36009.1"/>
    </source>
</evidence>
<keyword evidence="3" id="KW-0560">Oxidoreductase</keyword>